<dbReference type="InterPro" id="IPR001214">
    <property type="entry name" value="SET_dom"/>
</dbReference>
<proteinExistence type="predicted"/>
<feature type="domain" description="SET" evidence="1">
    <location>
        <begin position="30"/>
        <end position="196"/>
    </location>
</feature>
<sequence>MEPVISKGLKALGLTDLVAGTESSNFTGNEYYEVRKIDGKGYGCVALQDIKRGTRILADSPLLIVPIAEYVKADVERPFEKLSPADQKLYFSLASGHGQDPKNWPSKIHESVRGRESQRIQEQHEARVSKEPSVVSIFQTNCMEWNEGAAVFPNAARFNHSCNPNANFTWNPAIEKETIHTINDVKKGDEITLSYCDMTHEKAHRTWELKHYGFVCDCPACTGSEEDPECFAYQSAERRFRIAELNRATKMLRGKRLEQAIGNKDWVPQMLELASLYKDEGDYTCRLADVHLDLALVCEQTGDLKHALEFAANALKVKRESQGADFPDYGKYKTVLRRINGKYKAQRP</sequence>
<dbReference type="InterPro" id="IPR011990">
    <property type="entry name" value="TPR-like_helical_dom_sf"/>
</dbReference>
<dbReference type="InterPro" id="IPR053185">
    <property type="entry name" value="SET_domain_protein"/>
</dbReference>
<dbReference type="PROSITE" id="PS50280">
    <property type="entry name" value="SET"/>
    <property type="match status" value="1"/>
</dbReference>
<dbReference type="SUPFAM" id="SSF82199">
    <property type="entry name" value="SET domain"/>
    <property type="match status" value="1"/>
</dbReference>
<evidence type="ECO:0000313" key="2">
    <source>
        <dbReference type="EMBL" id="KAF1951200.1"/>
    </source>
</evidence>
<reference evidence="2" key="1">
    <citation type="journal article" date="2020" name="Stud. Mycol.">
        <title>101 Dothideomycetes genomes: a test case for predicting lifestyles and emergence of pathogens.</title>
        <authorList>
            <person name="Haridas S."/>
            <person name="Albert R."/>
            <person name="Binder M."/>
            <person name="Bloem J."/>
            <person name="Labutti K."/>
            <person name="Salamov A."/>
            <person name="Andreopoulos B."/>
            <person name="Baker S."/>
            <person name="Barry K."/>
            <person name="Bills G."/>
            <person name="Bluhm B."/>
            <person name="Cannon C."/>
            <person name="Castanera R."/>
            <person name="Culley D."/>
            <person name="Daum C."/>
            <person name="Ezra D."/>
            <person name="Gonzalez J."/>
            <person name="Henrissat B."/>
            <person name="Kuo A."/>
            <person name="Liang C."/>
            <person name="Lipzen A."/>
            <person name="Lutzoni F."/>
            <person name="Magnuson J."/>
            <person name="Mondo S."/>
            <person name="Nolan M."/>
            <person name="Ohm R."/>
            <person name="Pangilinan J."/>
            <person name="Park H.-J."/>
            <person name="Ramirez L."/>
            <person name="Alfaro M."/>
            <person name="Sun H."/>
            <person name="Tritt A."/>
            <person name="Yoshinaga Y."/>
            <person name="Zwiers L.-H."/>
            <person name="Turgeon B."/>
            <person name="Goodwin S."/>
            <person name="Spatafora J."/>
            <person name="Crous P."/>
            <person name="Grigoriev I."/>
        </authorList>
    </citation>
    <scope>NUCLEOTIDE SEQUENCE</scope>
    <source>
        <strain evidence="2">CBS 675.92</strain>
    </source>
</reference>
<dbReference type="AlphaFoldDB" id="A0A6A5TGA2"/>
<name>A0A6A5TGA2_9PLEO</name>
<gene>
    <name evidence="2" type="ORF">CC80DRAFT_454534</name>
</gene>
<dbReference type="InterPro" id="IPR046341">
    <property type="entry name" value="SET_dom_sf"/>
</dbReference>
<accession>A0A6A5TGA2</accession>
<evidence type="ECO:0000313" key="3">
    <source>
        <dbReference type="Proteomes" id="UP000800035"/>
    </source>
</evidence>
<dbReference type="PANTHER" id="PTHR47332:SF2">
    <property type="entry name" value="SET-6"/>
    <property type="match status" value="1"/>
</dbReference>
<dbReference type="SMART" id="SM00317">
    <property type="entry name" value="SET"/>
    <property type="match status" value="1"/>
</dbReference>
<organism evidence="2 3">
    <name type="scientific">Byssothecium circinans</name>
    <dbReference type="NCBI Taxonomy" id="147558"/>
    <lineage>
        <taxon>Eukaryota</taxon>
        <taxon>Fungi</taxon>
        <taxon>Dikarya</taxon>
        <taxon>Ascomycota</taxon>
        <taxon>Pezizomycotina</taxon>
        <taxon>Dothideomycetes</taxon>
        <taxon>Pleosporomycetidae</taxon>
        <taxon>Pleosporales</taxon>
        <taxon>Massarineae</taxon>
        <taxon>Massarinaceae</taxon>
        <taxon>Byssothecium</taxon>
    </lineage>
</organism>
<dbReference type="OrthoDB" id="265717at2759"/>
<keyword evidence="3" id="KW-1185">Reference proteome</keyword>
<evidence type="ECO:0000259" key="1">
    <source>
        <dbReference type="PROSITE" id="PS50280"/>
    </source>
</evidence>
<dbReference type="PANTHER" id="PTHR47332">
    <property type="entry name" value="SET DOMAIN-CONTAINING PROTEIN 5"/>
    <property type="match status" value="1"/>
</dbReference>
<dbReference type="Gene3D" id="1.25.40.10">
    <property type="entry name" value="Tetratricopeptide repeat domain"/>
    <property type="match status" value="1"/>
</dbReference>
<dbReference type="Proteomes" id="UP000800035">
    <property type="component" value="Unassembled WGS sequence"/>
</dbReference>
<dbReference type="Gene3D" id="2.170.270.10">
    <property type="entry name" value="SET domain"/>
    <property type="match status" value="1"/>
</dbReference>
<dbReference type="Pfam" id="PF00856">
    <property type="entry name" value="SET"/>
    <property type="match status" value="1"/>
</dbReference>
<protein>
    <submittedName>
        <fullName evidence="2">SET domain-containing protein</fullName>
    </submittedName>
</protein>
<dbReference type="CDD" id="cd20071">
    <property type="entry name" value="SET_SMYD"/>
    <property type="match status" value="1"/>
</dbReference>
<dbReference type="EMBL" id="ML977019">
    <property type="protein sequence ID" value="KAF1951200.1"/>
    <property type="molecule type" value="Genomic_DNA"/>
</dbReference>